<sequence length="286" mass="30734">MTVNSGVFTANHLPTWCPGCGDYGIWTALKEALAGQGIGTDDGLVVYGVGCHGNMYNWMNIYGFAGLHGRTLPVAQGAKLANHKLPVIVVSGDGDCLGEGGNHFIHAAKRNPDITVILHDNQVYGLTTGQASPTAKPGFVTKSTPEGAFDAPINPLMLAISSGATYVARGFAGDTPGLIQLMSDAVTHKGFSVVDVLQPCVTFDKIHTYQWYRQRIYRLDPASYAPDNKLKALEKAMEWGDKIPVGVFYKEERPTSEDHEPALSGDPLINVPVASECLDDVLSEFI</sequence>
<dbReference type="InterPro" id="IPR011896">
    <property type="entry name" value="OFOB"/>
</dbReference>
<dbReference type="Gene3D" id="3.40.50.970">
    <property type="match status" value="1"/>
</dbReference>
<proteinExistence type="predicted"/>
<feature type="domain" description="Pyruvate ferredoxin oxidoreductase beta subunit C-terminal" evidence="11">
    <location>
        <begin position="200"/>
        <end position="262"/>
    </location>
</feature>
<dbReference type="GO" id="GO:0051536">
    <property type="term" value="F:iron-sulfur cluster binding"/>
    <property type="evidence" value="ECO:0007669"/>
    <property type="project" value="UniProtKB-KW"/>
</dbReference>
<keyword evidence="9" id="KW-0786">Thiamine pyrophosphate</keyword>
<dbReference type="SUPFAM" id="SSF52518">
    <property type="entry name" value="Thiamin diphosphate-binding fold (THDP-binding)"/>
    <property type="match status" value="1"/>
</dbReference>
<keyword evidence="7" id="KW-0408">Iron</keyword>
<dbReference type="GO" id="GO:0016625">
    <property type="term" value="F:oxidoreductase activity, acting on the aldehyde or oxo group of donors, iron-sulfur protein as acceptor"/>
    <property type="evidence" value="ECO:0007669"/>
    <property type="project" value="UniProtKB-ARBA"/>
</dbReference>
<accession>A0A1F6AXR8</accession>
<feature type="domain" description="Thiamine pyrophosphate enzyme TPP-binding" evidence="10">
    <location>
        <begin position="49"/>
        <end position="196"/>
    </location>
</feature>
<evidence type="ECO:0000259" key="11">
    <source>
        <dbReference type="Pfam" id="PF12367"/>
    </source>
</evidence>
<comment type="cofactor">
    <cofactor evidence="3">
        <name>[4Fe-4S] cluster</name>
        <dbReference type="ChEBI" id="CHEBI:49883"/>
    </cofactor>
</comment>
<organism evidence="12 13">
    <name type="scientific">Candidatus Gottesmanbacteria bacterium RIFCSPLOWO2_01_FULL_46_9</name>
    <dbReference type="NCBI Taxonomy" id="1798394"/>
    <lineage>
        <taxon>Bacteria</taxon>
        <taxon>Candidatus Gottesmaniibacteriota</taxon>
    </lineage>
</organism>
<keyword evidence="4" id="KW-0479">Metal-binding</keyword>
<dbReference type="Proteomes" id="UP000176450">
    <property type="component" value="Unassembled WGS sequence"/>
</dbReference>
<evidence type="ECO:0000256" key="3">
    <source>
        <dbReference type="ARBA" id="ARBA00001966"/>
    </source>
</evidence>
<evidence type="ECO:0000259" key="10">
    <source>
        <dbReference type="Pfam" id="PF02775"/>
    </source>
</evidence>
<keyword evidence="8" id="KW-0411">Iron-sulfur</keyword>
<comment type="caution">
    <text evidence="12">The sequence shown here is derived from an EMBL/GenBank/DDBJ whole genome shotgun (WGS) entry which is preliminary data.</text>
</comment>
<dbReference type="InterPro" id="IPR029061">
    <property type="entry name" value="THDP-binding"/>
</dbReference>
<keyword evidence="6" id="KW-0560">Oxidoreductase</keyword>
<evidence type="ECO:0000256" key="9">
    <source>
        <dbReference type="ARBA" id="ARBA00023052"/>
    </source>
</evidence>
<evidence type="ECO:0000313" key="12">
    <source>
        <dbReference type="EMBL" id="OGG29450.1"/>
    </source>
</evidence>
<dbReference type="GO" id="GO:0030976">
    <property type="term" value="F:thiamine pyrophosphate binding"/>
    <property type="evidence" value="ECO:0007669"/>
    <property type="project" value="InterPro"/>
</dbReference>
<dbReference type="GO" id="GO:0046872">
    <property type="term" value="F:metal ion binding"/>
    <property type="evidence" value="ECO:0007669"/>
    <property type="project" value="UniProtKB-KW"/>
</dbReference>
<dbReference type="InterPro" id="IPR032686">
    <property type="entry name" value="PFO_beta_C"/>
</dbReference>
<evidence type="ECO:0000313" key="13">
    <source>
        <dbReference type="Proteomes" id="UP000176450"/>
    </source>
</evidence>
<evidence type="ECO:0000256" key="5">
    <source>
        <dbReference type="ARBA" id="ARBA00022842"/>
    </source>
</evidence>
<reference evidence="12 13" key="1">
    <citation type="journal article" date="2016" name="Nat. Commun.">
        <title>Thousands of microbial genomes shed light on interconnected biogeochemical processes in an aquifer system.</title>
        <authorList>
            <person name="Anantharaman K."/>
            <person name="Brown C.T."/>
            <person name="Hug L.A."/>
            <person name="Sharon I."/>
            <person name="Castelle C.J."/>
            <person name="Probst A.J."/>
            <person name="Thomas B.C."/>
            <person name="Singh A."/>
            <person name="Wilkins M.J."/>
            <person name="Karaoz U."/>
            <person name="Brodie E.L."/>
            <person name="Williams K.H."/>
            <person name="Hubbard S.S."/>
            <person name="Banfield J.F."/>
        </authorList>
    </citation>
    <scope>NUCLEOTIDE SEQUENCE [LARGE SCALE GENOMIC DNA]</scope>
</reference>
<dbReference type="AlphaFoldDB" id="A0A1F6AXR8"/>
<dbReference type="Pfam" id="PF02775">
    <property type="entry name" value="TPP_enzyme_C"/>
    <property type="match status" value="1"/>
</dbReference>
<evidence type="ECO:0000256" key="7">
    <source>
        <dbReference type="ARBA" id="ARBA00023004"/>
    </source>
</evidence>
<evidence type="ECO:0000256" key="2">
    <source>
        <dbReference type="ARBA" id="ARBA00001964"/>
    </source>
</evidence>
<protein>
    <submittedName>
        <fullName evidence="12">2-oxoacid ferredoxin oxidoreductase</fullName>
    </submittedName>
</protein>
<evidence type="ECO:0000256" key="6">
    <source>
        <dbReference type="ARBA" id="ARBA00023002"/>
    </source>
</evidence>
<comment type="cofactor">
    <cofactor evidence="2">
        <name>thiamine diphosphate</name>
        <dbReference type="ChEBI" id="CHEBI:58937"/>
    </cofactor>
</comment>
<dbReference type="PANTHER" id="PTHR48084:SF4">
    <property type="entry name" value="2-OXOGLUTARATE OXIDOREDUCTASE SUBUNIT KORB"/>
    <property type="match status" value="1"/>
</dbReference>
<name>A0A1F6AXR8_9BACT</name>
<evidence type="ECO:0000256" key="8">
    <source>
        <dbReference type="ARBA" id="ARBA00023014"/>
    </source>
</evidence>
<evidence type="ECO:0000256" key="1">
    <source>
        <dbReference type="ARBA" id="ARBA00001946"/>
    </source>
</evidence>
<dbReference type="GO" id="GO:0045333">
    <property type="term" value="P:cellular respiration"/>
    <property type="evidence" value="ECO:0007669"/>
    <property type="project" value="UniProtKB-ARBA"/>
</dbReference>
<evidence type="ECO:0000256" key="4">
    <source>
        <dbReference type="ARBA" id="ARBA00022723"/>
    </source>
</evidence>
<gene>
    <name evidence="12" type="ORF">A3A63_02615</name>
</gene>
<dbReference type="PANTHER" id="PTHR48084">
    <property type="entry name" value="2-OXOGLUTARATE OXIDOREDUCTASE SUBUNIT KORB-RELATED"/>
    <property type="match status" value="1"/>
</dbReference>
<dbReference type="NCBIfam" id="TIGR02177">
    <property type="entry name" value="PorB_KorB"/>
    <property type="match status" value="1"/>
</dbReference>
<dbReference type="InterPro" id="IPR051457">
    <property type="entry name" value="2-oxoacid:Fd_oxidoreductase"/>
</dbReference>
<dbReference type="EMBL" id="MFJX01000067">
    <property type="protein sequence ID" value="OGG29450.1"/>
    <property type="molecule type" value="Genomic_DNA"/>
</dbReference>
<dbReference type="CDD" id="cd03375">
    <property type="entry name" value="TPP_OGFOR"/>
    <property type="match status" value="1"/>
</dbReference>
<keyword evidence="5" id="KW-0460">Magnesium</keyword>
<comment type="cofactor">
    <cofactor evidence="1">
        <name>Mg(2+)</name>
        <dbReference type="ChEBI" id="CHEBI:18420"/>
    </cofactor>
</comment>
<dbReference type="InterPro" id="IPR011766">
    <property type="entry name" value="TPP_enzyme_TPP-bd"/>
</dbReference>
<dbReference type="Pfam" id="PF12367">
    <property type="entry name" value="PFO_beta_C"/>
    <property type="match status" value="1"/>
</dbReference>